<keyword evidence="1" id="KW-0812">Transmembrane</keyword>
<dbReference type="RefSeq" id="WP_336204308.1">
    <property type="nucleotide sequence ID" value="NZ_JBANEI010000033.1"/>
</dbReference>
<organism evidence="2 3">
    <name type="scientific">Erwinia aphidicola</name>
    <dbReference type="NCBI Taxonomy" id="68334"/>
    <lineage>
        <taxon>Bacteria</taxon>
        <taxon>Pseudomonadati</taxon>
        <taxon>Pseudomonadota</taxon>
        <taxon>Gammaproteobacteria</taxon>
        <taxon>Enterobacterales</taxon>
        <taxon>Erwiniaceae</taxon>
        <taxon>Erwinia</taxon>
    </lineage>
</organism>
<accession>A0ABU8DM17</accession>
<sequence>MKSVQRHDSKSESLWVVIKFVYYFLALPCLIFFALASLTIYLGKQPGGHDDPAMAGFFILIWMALVIPLALRRYGKVSRRRQLKRIVTQLSSAERFSPHKQHQIMDAGRGKFLGVDTRTGNVLYIHIVKKGLVDVLGLTMRDWTDGEREAGTLRVRTKNPDVPELSINAHPGVARELLNTLGAMSHNAYPEAFPQEPWPEYVGRQSRFVEYEHNVVVPQVV</sequence>
<feature type="transmembrane region" description="Helical" evidence="1">
    <location>
        <begin position="20"/>
        <end position="41"/>
    </location>
</feature>
<evidence type="ECO:0000313" key="2">
    <source>
        <dbReference type="EMBL" id="MEI2684554.1"/>
    </source>
</evidence>
<name>A0ABU8DM17_ERWAP</name>
<keyword evidence="1" id="KW-1133">Transmembrane helix</keyword>
<gene>
    <name evidence="2" type="primary">excA</name>
    <name evidence="2" type="ORF">V8N49_23355</name>
</gene>
<dbReference type="EMBL" id="JBANEI010000033">
    <property type="protein sequence ID" value="MEI2684554.1"/>
    <property type="molecule type" value="Genomic_DNA"/>
</dbReference>
<proteinExistence type="predicted"/>
<keyword evidence="3" id="KW-1185">Reference proteome</keyword>
<feature type="transmembrane region" description="Helical" evidence="1">
    <location>
        <begin position="53"/>
        <end position="71"/>
    </location>
</feature>
<evidence type="ECO:0000313" key="3">
    <source>
        <dbReference type="Proteomes" id="UP001306592"/>
    </source>
</evidence>
<evidence type="ECO:0000256" key="1">
    <source>
        <dbReference type="SAM" id="Phobius"/>
    </source>
</evidence>
<protein>
    <submittedName>
        <fullName evidence="2">Plasmid IncI1-type surface exclusion protein ExcA</fullName>
    </submittedName>
</protein>
<keyword evidence="1" id="KW-0472">Membrane</keyword>
<reference evidence="2 3" key="1">
    <citation type="submission" date="2024-02" db="EMBL/GenBank/DDBJ databases">
        <title>First report Erwinia aphidicola in onion in Chile.</title>
        <authorList>
            <person name="Valenzuela M."/>
            <person name="Pena M."/>
            <person name="Dutta B."/>
        </authorList>
    </citation>
    <scope>NUCLEOTIDE SEQUENCE [LARGE SCALE GENOMIC DNA]</scope>
    <source>
        <strain evidence="2 3">QCJ3A</strain>
    </source>
</reference>
<dbReference type="Proteomes" id="UP001306592">
    <property type="component" value="Unassembled WGS sequence"/>
</dbReference>
<dbReference type="NCBIfam" id="NF033891">
    <property type="entry name" value="surf_exc_IncI1"/>
    <property type="match status" value="1"/>
</dbReference>
<comment type="caution">
    <text evidence="2">The sequence shown here is derived from an EMBL/GenBank/DDBJ whole genome shotgun (WGS) entry which is preliminary data.</text>
</comment>